<proteinExistence type="predicted"/>
<reference evidence="1" key="1">
    <citation type="submission" date="2014-09" db="EMBL/GenBank/DDBJ databases">
        <authorList>
            <person name="Magalhaes I.L.F."/>
            <person name="Oliveira U."/>
            <person name="Santos F.R."/>
            <person name="Vidigal T.H.D.A."/>
            <person name="Brescovit A.D."/>
            <person name="Santos A.J."/>
        </authorList>
    </citation>
    <scope>NUCLEOTIDE SEQUENCE</scope>
    <source>
        <tissue evidence="1">Shoot tissue taken approximately 20 cm above the soil surface</tissue>
    </source>
</reference>
<sequence>MISARGMFLLIC</sequence>
<accession>A0A0A9E228</accession>
<dbReference type="EMBL" id="GBRH01205925">
    <property type="protein sequence ID" value="JAD91970.1"/>
    <property type="molecule type" value="Transcribed_RNA"/>
</dbReference>
<organism evidence="1">
    <name type="scientific">Arundo donax</name>
    <name type="common">Giant reed</name>
    <name type="synonym">Donax arundinaceus</name>
    <dbReference type="NCBI Taxonomy" id="35708"/>
    <lineage>
        <taxon>Eukaryota</taxon>
        <taxon>Viridiplantae</taxon>
        <taxon>Streptophyta</taxon>
        <taxon>Embryophyta</taxon>
        <taxon>Tracheophyta</taxon>
        <taxon>Spermatophyta</taxon>
        <taxon>Magnoliopsida</taxon>
        <taxon>Liliopsida</taxon>
        <taxon>Poales</taxon>
        <taxon>Poaceae</taxon>
        <taxon>PACMAD clade</taxon>
        <taxon>Arundinoideae</taxon>
        <taxon>Arundineae</taxon>
        <taxon>Arundo</taxon>
    </lineage>
</organism>
<protein>
    <submittedName>
        <fullName evidence="1">Ring finger protein, putative</fullName>
    </submittedName>
</protein>
<reference evidence="1" key="2">
    <citation type="journal article" date="2015" name="Data Brief">
        <title>Shoot transcriptome of the giant reed, Arundo donax.</title>
        <authorList>
            <person name="Barrero R.A."/>
            <person name="Guerrero F.D."/>
            <person name="Moolhuijzen P."/>
            <person name="Goolsby J.A."/>
            <person name="Tidwell J."/>
            <person name="Bellgard S.E."/>
            <person name="Bellgard M.I."/>
        </authorList>
    </citation>
    <scope>NUCLEOTIDE SEQUENCE</scope>
    <source>
        <tissue evidence="1">Shoot tissue taken approximately 20 cm above the soil surface</tissue>
    </source>
</reference>
<evidence type="ECO:0000313" key="1">
    <source>
        <dbReference type="EMBL" id="JAD91970.1"/>
    </source>
</evidence>
<name>A0A0A9E228_ARUDO</name>